<dbReference type="InterPro" id="IPR051063">
    <property type="entry name" value="PDI"/>
</dbReference>
<comment type="caution">
    <text evidence="4">The sequence shown here is derived from an EMBL/GenBank/DDBJ whole genome shotgun (WGS) entry which is preliminary data.</text>
</comment>
<dbReference type="EMBL" id="JBHUMK010000061">
    <property type="protein sequence ID" value="MFD2610384.1"/>
    <property type="molecule type" value="Genomic_DNA"/>
</dbReference>
<dbReference type="InterPro" id="IPR036249">
    <property type="entry name" value="Thioredoxin-like_sf"/>
</dbReference>
<gene>
    <name evidence="4" type="ORF">ACFSR9_13195</name>
</gene>
<dbReference type="PROSITE" id="PS51352">
    <property type="entry name" value="THIOREDOXIN_2"/>
    <property type="match status" value="1"/>
</dbReference>
<feature type="domain" description="Thioredoxin" evidence="3">
    <location>
        <begin position="1"/>
        <end position="106"/>
    </location>
</feature>
<evidence type="ECO:0000313" key="4">
    <source>
        <dbReference type="EMBL" id="MFD2610384.1"/>
    </source>
</evidence>
<reference evidence="5" key="1">
    <citation type="journal article" date="2019" name="Int. J. Syst. Evol. Microbiol.">
        <title>The Global Catalogue of Microorganisms (GCM) 10K type strain sequencing project: providing services to taxonomists for standard genome sequencing and annotation.</title>
        <authorList>
            <consortium name="The Broad Institute Genomics Platform"/>
            <consortium name="The Broad Institute Genome Sequencing Center for Infectious Disease"/>
            <person name="Wu L."/>
            <person name="Ma J."/>
        </authorList>
    </citation>
    <scope>NUCLEOTIDE SEQUENCE [LARGE SCALE GENOMIC DNA]</scope>
    <source>
        <strain evidence="5">KCTC 33842</strain>
    </source>
</reference>
<dbReference type="Pfam" id="PF00085">
    <property type="entry name" value="Thioredoxin"/>
    <property type="match status" value="1"/>
</dbReference>
<keyword evidence="5" id="KW-1185">Reference proteome</keyword>
<proteinExistence type="inferred from homology"/>
<accession>A0ABW5P7E8</accession>
<dbReference type="InterPro" id="IPR013766">
    <property type="entry name" value="Thioredoxin_domain"/>
</dbReference>
<name>A0ABW5P7E8_9DEIO</name>
<dbReference type="PANTHER" id="PTHR45672">
    <property type="entry name" value="PROTEIN DISULFIDE-ISOMERASE C17H9.14C-RELATED"/>
    <property type="match status" value="1"/>
</dbReference>
<organism evidence="4 5">
    <name type="scientific">Deinococcus taklimakanensis</name>
    <dbReference type="NCBI Taxonomy" id="536443"/>
    <lineage>
        <taxon>Bacteria</taxon>
        <taxon>Thermotogati</taxon>
        <taxon>Deinococcota</taxon>
        <taxon>Deinococci</taxon>
        <taxon>Deinococcales</taxon>
        <taxon>Deinococcaceae</taxon>
        <taxon>Deinococcus</taxon>
    </lineage>
</organism>
<dbReference type="SUPFAM" id="SSF52833">
    <property type="entry name" value="Thioredoxin-like"/>
    <property type="match status" value="1"/>
</dbReference>
<protein>
    <submittedName>
        <fullName evidence="4">Thioredoxin family protein</fullName>
    </submittedName>
</protein>
<dbReference type="PANTHER" id="PTHR45672:SF3">
    <property type="entry name" value="THIOREDOXIN DOMAIN-CONTAINING PROTEIN 5"/>
    <property type="match status" value="1"/>
</dbReference>
<dbReference type="Proteomes" id="UP001597475">
    <property type="component" value="Unassembled WGS sequence"/>
</dbReference>
<keyword evidence="2" id="KW-0732">Signal</keyword>
<comment type="similarity">
    <text evidence="1">Belongs to the protein disulfide isomerase family.</text>
</comment>
<dbReference type="Gene3D" id="3.40.30.10">
    <property type="entry name" value="Glutaredoxin"/>
    <property type="match status" value="1"/>
</dbReference>
<dbReference type="InterPro" id="IPR017937">
    <property type="entry name" value="Thioredoxin_CS"/>
</dbReference>
<dbReference type="CDD" id="cd02947">
    <property type="entry name" value="TRX_family"/>
    <property type="match status" value="1"/>
</dbReference>
<evidence type="ECO:0000259" key="3">
    <source>
        <dbReference type="PROSITE" id="PS51352"/>
    </source>
</evidence>
<evidence type="ECO:0000256" key="2">
    <source>
        <dbReference type="ARBA" id="ARBA00022729"/>
    </source>
</evidence>
<dbReference type="PROSITE" id="PS00194">
    <property type="entry name" value="THIOREDOXIN_1"/>
    <property type="match status" value="1"/>
</dbReference>
<sequence length="108" mass="11821">MRDQVRHLTDHDFDTAVQSGKWVVHFTSNNCPPCKAVKAIMAQLSGELPELSFGELNANDNLKTVMVQQVGGYPTVILYANGRPVDLLYGSKSASIYREKAQALAARG</sequence>
<evidence type="ECO:0000256" key="1">
    <source>
        <dbReference type="ARBA" id="ARBA00006347"/>
    </source>
</evidence>
<evidence type="ECO:0000313" key="5">
    <source>
        <dbReference type="Proteomes" id="UP001597475"/>
    </source>
</evidence>
<dbReference type="RefSeq" id="WP_386846522.1">
    <property type="nucleotide sequence ID" value="NZ_JBHUMK010000061.1"/>
</dbReference>